<keyword evidence="2" id="KW-1185">Reference proteome</keyword>
<gene>
    <name evidence="1" type="ORF">FHS22_006089</name>
</gene>
<dbReference type="EMBL" id="JACHJJ010000026">
    <property type="protein sequence ID" value="MBB5966793.1"/>
    <property type="molecule type" value="Genomic_DNA"/>
</dbReference>
<name>A0A841DDD5_PLAVE</name>
<reference evidence="1 2" key="1">
    <citation type="submission" date="2020-08" db="EMBL/GenBank/DDBJ databases">
        <title>Genomic Encyclopedia of Type Strains, Phase III (KMG-III): the genomes of soil and plant-associated and newly described type strains.</title>
        <authorList>
            <person name="Whitman W."/>
        </authorList>
    </citation>
    <scope>NUCLEOTIDE SEQUENCE [LARGE SCALE GENOMIC DNA]</scope>
    <source>
        <strain evidence="1 2">CECT 3303</strain>
    </source>
</reference>
<comment type="caution">
    <text evidence="1">The sequence shown here is derived from an EMBL/GenBank/DDBJ whole genome shotgun (WGS) entry which is preliminary data.</text>
</comment>
<organism evidence="1 2">
    <name type="scientific">Planomonospora venezuelensis</name>
    <dbReference type="NCBI Taxonomy" id="1999"/>
    <lineage>
        <taxon>Bacteria</taxon>
        <taxon>Bacillati</taxon>
        <taxon>Actinomycetota</taxon>
        <taxon>Actinomycetes</taxon>
        <taxon>Streptosporangiales</taxon>
        <taxon>Streptosporangiaceae</taxon>
        <taxon>Planomonospora</taxon>
    </lineage>
</organism>
<evidence type="ECO:0000313" key="1">
    <source>
        <dbReference type="EMBL" id="MBB5966793.1"/>
    </source>
</evidence>
<proteinExistence type="predicted"/>
<dbReference type="Proteomes" id="UP000562352">
    <property type="component" value="Unassembled WGS sequence"/>
</dbReference>
<sequence>MSERSIPEPDPYADVSAALREEFSAVHPASTVTRCIDAAHYGALEITGYAHPGLVERIARKHLQVLALVASGRE</sequence>
<protein>
    <submittedName>
        <fullName evidence="1">Uncharacterized protein</fullName>
    </submittedName>
</protein>
<dbReference type="AlphaFoldDB" id="A0A841DDD5"/>
<accession>A0A841DDD5</accession>
<evidence type="ECO:0000313" key="2">
    <source>
        <dbReference type="Proteomes" id="UP000562352"/>
    </source>
</evidence>
<dbReference type="RefSeq" id="WP_184947217.1">
    <property type="nucleotide sequence ID" value="NZ_BAAAWZ010000001.1"/>
</dbReference>